<dbReference type="NCBIfam" id="TIGR01625">
    <property type="entry name" value="YidE_YbjL_dupl"/>
    <property type="match status" value="2"/>
</dbReference>
<feature type="domain" description="RCK C-terminal" evidence="9">
    <location>
        <begin position="261"/>
        <end position="347"/>
    </location>
</feature>
<dbReference type="GO" id="GO:0008324">
    <property type="term" value="F:monoatomic cation transmembrane transporter activity"/>
    <property type="evidence" value="ECO:0007669"/>
    <property type="project" value="InterPro"/>
</dbReference>
<feature type="domain" description="RCK C-terminal" evidence="9">
    <location>
        <begin position="178"/>
        <end position="260"/>
    </location>
</feature>
<organism evidence="10 12">
    <name type="scientific">Trueperella bernardiae</name>
    <dbReference type="NCBI Taxonomy" id="59561"/>
    <lineage>
        <taxon>Bacteria</taxon>
        <taxon>Bacillati</taxon>
        <taxon>Actinomycetota</taxon>
        <taxon>Actinomycetes</taxon>
        <taxon>Actinomycetales</taxon>
        <taxon>Actinomycetaceae</taxon>
        <taxon>Trueperella</taxon>
    </lineage>
</organism>
<dbReference type="GO" id="GO:0006813">
    <property type="term" value="P:potassium ion transport"/>
    <property type="evidence" value="ECO:0007669"/>
    <property type="project" value="InterPro"/>
</dbReference>
<feature type="transmembrane region" description="Helical" evidence="8">
    <location>
        <begin position="509"/>
        <end position="530"/>
    </location>
</feature>
<evidence type="ECO:0000259" key="9">
    <source>
        <dbReference type="PROSITE" id="PS51202"/>
    </source>
</evidence>
<dbReference type="EMBL" id="JASPDQ010000031">
    <property type="protein sequence ID" value="MDK8602690.1"/>
    <property type="molecule type" value="Genomic_DNA"/>
</dbReference>
<evidence type="ECO:0000256" key="5">
    <source>
        <dbReference type="ARBA" id="ARBA00022692"/>
    </source>
</evidence>
<dbReference type="AlphaFoldDB" id="A0A0W1KH85"/>
<feature type="transmembrane region" description="Helical" evidence="8">
    <location>
        <begin position="447"/>
        <end position="468"/>
    </location>
</feature>
<dbReference type="PROSITE" id="PS51202">
    <property type="entry name" value="RCK_C"/>
    <property type="match status" value="2"/>
</dbReference>
<dbReference type="InterPro" id="IPR006512">
    <property type="entry name" value="YidE_YbjL"/>
</dbReference>
<evidence type="ECO:0000256" key="6">
    <source>
        <dbReference type="ARBA" id="ARBA00022989"/>
    </source>
</evidence>
<keyword evidence="7 8" id="KW-0472">Membrane</keyword>
<protein>
    <submittedName>
        <fullName evidence="10">Aspartate/alanine antiporter</fullName>
    </submittedName>
    <submittedName>
        <fullName evidence="11">TrkA C-terminal domain-containing protein</fullName>
    </submittedName>
</protein>
<dbReference type="Pfam" id="PF06826">
    <property type="entry name" value="Asp-Al_Ex"/>
    <property type="match status" value="2"/>
</dbReference>
<evidence type="ECO:0000256" key="1">
    <source>
        <dbReference type="ARBA" id="ARBA00004651"/>
    </source>
</evidence>
<feature type="transmembrane region" description="Helical" evidence="8">
    <location>
        <begin position="59"/>
        <end position="77"/>
    </location>
</feature>
<proteinExistence type="inferred from homology"/>
<evidence type="ECO:0000256" key="2">
    <source>
        <dbReference type="ARBA" id="ARBA00009854"/>
    </source>
</evidence>
<keyword evidence="3" id="KW-0813">Transport</keyword>
<dbReference type="PANTHER" id="PTHR30445:SF3">
    <property type="entry name" value="TRANSPORT PROTEIN YIDE-RELATED"/>
    <property type="match status" value="1"/>
</dbReference>
<dbReference type="InterPro" id="IPR050144">
    <property type="entry name" value="AAE_transporter"/>
</dbReference>
<dbReference type="EMBL" id="LNIZ01000010">
    <property type="protein sequence ID" value="KTF03434.1"/>
    <property type="molecule type" value="Genomic_DNA"/>
</dbReference>
<keyword evidence="12" id="KW-1185">Reference proteome</keyword>
<feature type="transmembrane region" description="Helical" evidence="8">
    <location>
        <begin position="35"/>
        <end position="52"/>
    </location>
</feature>
<evidence type="ECO:0000256" key="3">
    <source>
        <dbReference type="ARBA" id="ARBA00022448"/>
    </source>
</evidence>
<dbReference type="Pfam" id="PF02080">
    <property type="entry name" value="TrkA_C"/>
    <property type="match status" value="1"/>
</dbReference>
<evidence type="ECO:0000313" key="10">
    <source>
        <dbReference type="EMBL" id="KTF03434.1"/>
    </source>
</evidence>
<dbReference type="PATRIC" id="fig|59561.3.peg.1674"/>
<comment type="caution">
    <text evidence="10">The sequence shown here is derived from an EMBL/GenBank/DDBJ whole genome shotgun (WGS) entry which is preliminary data.</text>
</comment>
<evidence type="ECO:0000313" key="12">
    <source>
        <dbReference type="Proteomes" id="UP000054404"/>
    </source>
</evidence>
<feature type="transmembrane region" description="Helical" evidence="8">
    <location>
        <begin position="154"/>
        <end position="175"/>
    </location>
</feature>
<reference evidence="11" key="2">
    <citation type="submission" date="2023-05" db="EMBL/GenBank/DDBJ databases">
        <title>Genomic Catalog of Human Bladder Bacteria.</title>
        <authorList>
            <person name="Du J."/>
        </authorList>
    </citation>
    <scope>NUCLEOTIDE SEQUENCE</scope>
    <source>
        <strain evidence="11">UMB1304A</strain>
    </source>
</reference>
<dbReference type="InterPro" id="IPR036721">
    <property type="entry name" value="RCK_C_sf"/>
</dbReference>
<feature type="transmembrane region" description="Helical" evidence="8">
    <location>
        <begin position="123"/>
        <end position="142"/>
    </location>
</feature>
<evidence type="ECO:0000256" key="8">
    <source>
        <dbReference type="SAM" id="Phobius"/>
    </source>
</evidence>
<dbReference type="Proteomes" id="UP001225576">
    <property type="component" value="Unassembled WGS sequence"/>
</dbReference>
<evidence type="ECO:0000256" key="7">
    <source>
        <dbReference type="ARBA" id="ARBA00023136"/>
    </source>
</evidence>
<reference evidence="10 12" key="1">
    <citation type="submission" date="2015-11" db="EMBL/GenBank/DDBJ databases">
        <title>Draft Genome Sequence of the Type Strain Trueperella bernardiae LCDC 89-0504T, Isolated from Blood Culture.</title>
        <authorList>
            <person name="Bernier A.-M."/>
            <person name="Bernard K."/>
        </authorList>
    </citation>
    <scope>NUCLEOTIDE SEQUENCE [LARGE SCALE GENOMIC DNA]</scope>
    <source>
        <strain evidence="10 12">LCDC 89-0504</strain>
    </source>
</reference>
<feature type="transmembrane region" description="Helical" evidence="8">
    <location>
        <begin position="12"/>
        <end position="29"/>
    </location>
</feature>
<name>A0A0W1KH85_9ACTO</name>
<keyword evidence="6 8" id="KW-1133">Transmembrane helix</keyword>
<dbReference type="STRING" id="59561.AQZ59_01681"/>
<comment type="subcellular location">
    <subcellularLocation>
        <location evidence="1">Cell membrane</location>
        <topology evidence="1">Multi-pass membrane protein</topology>
    </subcellularLocation>
</comment>
<dbReference type="Gene3D" id="3.30.70.1450">
    <property type="entry name" value="Regulator of K+ conductance, C-terminal domain"/>
    <property type="match status" value="1"/>
</dbReference>
<dbReference type="SUPFAM" id="SSF116726">
    <property type="entry name" value="TrkA C-terminal domain-like"/>
    <property type="match status" value="1"/>
</dbReference>
<dbReference type="InterPro" id="IPR006037">
    <property type="entry name" value="RCK_C"/>
</dbReference>
<dbReference type="RefSeq" id="WP_062614193.1">
    <property type="nucleotide sequence ID" value="NZ_CALTZF010000013.1"/>
</dbReference>
<feature type="transmembrane region" description="Helical" evidence="8">
    <location>
        <begin position="97"/>
        <end position="118"/>
    </location>
</feature>
<evidence type="ECO:0000313" key="11">
    <source>
        <dbReference type="EMBL" id="MDK8602690.1"/>
    </source>
</evidence>
<dbReference type="GO" id="GO:0005886">
    <property type="term" value="C:plasma membrane"/>
    <property type="evidence" value="ECO:0007669"/>
    <property type="project" value="UniProtKB-SubCell"/>
</dbReference>
<feature type="transmembrane region" description="Helical" evidence="8">
    <location>
        <begin position="358"/>
        <end position="377"/>
    </location>
</feature>
<sequence length="534" mass="56227">MTGFLEFFAEEPVLLAFLLIGIGMIFGHIKVKGVSLGAAAVLFAAIAFSAFAKSHGIDIAISAKIGHLGLALFTFAIGNNSGPSFFENVRRALGPMAALVVIYFLTGGVGYVVGRFVLGMDTALVAGTFAGALTNTPALAAAAEASGFEAQATVGYSISYLFGVIGMMIAAAIALRNSAADTDKPTPITHMNLRVDRDDNPRVGAILGLFKNPPEISRMRRGEEGPIWIPTKHDVLEKGDLLTVVGPVHELEELKTMVGHQSSHSLRADRRYLDFRRITVSEPKIAGKTIAELDEILFNKFGATVSRVRRGDSDMLAVPEFMIEMGDRVRVIGPTSNMKLISKFFGDSARGFSDLNPVALGLGMALGIAFGVIRFPLPGGSTFAIGAAAGTLLVGLVFGRVGRIGKQITALPNTTCAVLSELGLLIFLAQAGTTAGGQIALAFESGTWIQILLLGVLFTSTLAISLYLTMRYVFKMGGTQLSGLLGGAQTQPAVLAFANGRTNSDPRVALGYALVYPIAMIGKILVATILGSMP</sequence>
<dbReference type="Proteomes" id="UP000054404">
    <property type="component" value="Unassembled WGS sequence"/>
</dbReference>
<feature type="transmembrane region" description="Helical" evidence="8">
    <location>
        <begin position="383"/>
        <end position="401"/>
    </location>
</feature>
<accession>A0A0W1KH85</accession>
<dbReference type="OrthoDB" id="9155749at2"/>
<keyword evidence="5 8" id="KW-0812">Transmembrane</keyword>
<comment type="similarity">
    <text evidence="2">Belongs to the AAE transporter (TC 2.A.81) family.</text>
</comment>
<keyword evidence="4" id="KW-1003">Cell membrane</keyword>
<dbReference type="PANTHER" id="PTHR30445">
    <property type="entry name" value="K(+)_H(+) ANTIPORTER SUBUNIT KHTT"/>
    <property type="match status" value="1"/>
</dbReference>
<gene>
    <name evidence="10" type="primary">aspT</name>
    <name evidence="10" type="ORF">AQZ59_01681</name>
    <name evidence="11" type="ORF">QP858_09495</name>
</gene>
<evidence type="ECO:0000256" key="4">
    <source>
        <dbReference type="ARBA" id="ARBA00022475"/>
    </source>
</evidence>